<dbReference type="PANTHER" id="PTHR22878">
    <property type="entry name" value="DYNEIN HEAVY CHAIN 6, AXONEMAL-LIKE-RELATED"/>
    <property type="match status" value="1"/>
</dbReference>
<evidence type="ECO:0000259" key="2">
    <source>
        <dbReference type="Pfam" id="PF12777"/>
    </source>
</evidence>
<reference evidence="4 5" key="1">
    <citation type="submission" date="2015-09" db="EMBL/GenBank/DDBJ databases">
        <title>Draft genome of the scarab beetle Oryctes borbonicus.</title>
        <authorList>
            <person name="Meyer J.M."/>
            <person name="Markov G.V."/>
            <person name="Baskaran P."/>
            <person name="Herrmann M."/>
            <person name="Sommer R.J."/>
            <person name="Roedelsperger C."/>
        </authorList>
    </citation>
    <scope>NUCLEOTIDE SEQUENCE [LARGE SCALE GENOMIC DNA]</scope>
    <source>
        <strain evidence="4">OB123</strain>
        <tissue evidence="4">Whole animal</tissue>
    </source>
</reference>
<organism evidence="4 5">
    <name type="scientific">Oryctes borbonicus</name>
    <dbReference type="NCBI Taxonomy" id="1629725"/>
    <lineage>
        <taxon>Eukaryota</taxon>
        <taxon>Metazoa</taxon>
        <taxon>Ecdysozoa</taxon>
        <taxon>Arthropoda</taxon>
        <taxon>Hexapoda</taxon>
        <taxon>Insecta</taxon>
        <taxon>Pterygota</taxon>
        <taxon>Neoptera</taxon>
        <taxon>Endopterygota</taxon>
        <taxon>Coleoptera</taxon>
        <taxon>Polyphaga</taxon>
        <taxon>Scarabaeiformia</taxon>
        <taxon>Scarabaeidae</taxon>
        <taxon>Dynastinae</taxon>
        <taxon>Oryctes</taxon>
    </lineage>
</organism>
<evidence type="ECO:0000313" key="4">
    <source>
        <dbReference type="EMBL" id="KRT78191.1"/>
    </source>
</evidence>
<comment type="similarity">
    <text evidence="1">Belongs to the dynein heavy chain family.</text>
</comment>
<evidence type="ECO:0000256" key="1">
    <source>
        <dbReference type="ARBA" id="ARBA00008887"/>
    </source>
</evidence>
<feature type="domain" description="Dynein heavy chain AAA module D4" evidence="3">
    <location>
        <begin position="1"/>
        <end position="44"/>
    </location>
</feature>
<accession>A0A0T6ASU9</accession>
<dbReference type="InterPro" id="IPR026983">
    <property type="entry name" value="DHC"/>
</dbReference>
<dbReference type="InterPro" id="IPR024743">
    <property type="entry name" value="Dynein_HC_stalk"/>
</dbReference>
<dbReference type="OrthoDB" id="6767357at2759"/>
<dbReference type="GO" id="GO:0007018">
    <property type="term" value="P:microtubule-based movement"/>
    <property type="evidence" value="ECO:0007669"/>
    <property type="project" value="InterPro"/>
</dbReference>
<dbReference type="GO" id="GO:0030286">
    <property type="term" value="C:dynein complex"/>
    <property type="evidence" value="ECO:0007669"/>
    <property type="project" value="InterPro"/>
</dbReference>
<sequence>IVVMCQFMHASVVDASALYLQELSRHNYVTPTSYLQLLSSYTELMNKKKDELGTGVDRLSKGLGKLQSTAEEVKILQADLENMKPALEQAAKEANEMIVQIAADTELAEEVRLSVEKEEMQATKKAMETQEIAEDAQRDLEAALPALEAAERSLQTLNKNDITEVRAMKRPPTGVIYVIESICIVKGVK</sequence>
<comment type="caution">
    <text evidence="4">The sequence shown here is derived from an EMBL/GenBank/DDBJ whole genome shotgun (WGS) entry which is preliminary data.</text>
</comment>
<dbReference type="Gene3D" id="1.20.920.20">
    <property type="match status" value="1"/>
</dbReference>
<proteinExistence type="inferred from homology"/>
<feature type="non-terminal residue" evidence="4">
    <location>
        <position position="1"/>
    </location>
</feature>
<dbReference type="GO" id="GO:0051959">
    <property type="term" value="F:dynein light intermediate chain binding"/>
    <property type="evidence" value="ECO:0007669"/>
    <property type="project" value="InterPro"/>
</dbReference>
<dbReference type="Pfam" id="PF12780">
    <property type="entry name" value="AAA_8"/>
    <property type="match status" value="1"/>
</dbReference>
<dbReference type="AlphaFoldDB" id="A0A0T6ASU9"/>
<evidence type="ECO:0008006" key="6">
    <source>
        <dbReference type="Google" id="ProtNLM"/>
    </source>
</evidence>
<name>A0A0T6ASU9_9SCAR</name>
<evidence type="ECO:0000259" key="3">
    <source>
        <dbReference type="Pfam" id="PF12780"/>
    </source>
</evidence>
<keyword evidence="5" id="KW-1185">Reference proteome</keyword>
<dbReference type="EMBL" id="LJIG01022893">
    <property type="protein sequence ID" value="KRT78191.1"/>
    <property type="molecule type" value="Genomic_DNA"/>
</dbReference>
<feature type="non-terminal residue" evidence="4">
    <location>
        <position position="189"/>
    </location>
</feature>
<dbReference type="Proteomes" id="UP000051574">
    <property type="component" value="Unassembled WGS sequence"/>
</dbReference>
<protein>
    <recommendedName>
        <fullName evidence="6">Dynein heavy chain coiled coil stalk domain-containing protein</fullName>
    </recommendedName>
</protein>
<dbReference type="Pfam" id="PF12777">
    <property type="entry name" value="MT"/>
    <property type="match status" value="1"/>
</dbReference>
<gene>
    <name evidence="4" type="ORF">AMK59_7130</name>
</gene>
<dbReference type="InterPro" id="IPR024317">
    <property type="entry name" value="Dynein_heavy_chain_D4_dom"/>
</dbReference>
<dbReference type="GO" id="GO:0045505">
    <property type="term" value="F:dynein intermediate chain binding"/>
    <property type="evidence" value="ECO:0007669"/>
    <property type="project" value="InterPro"/>
</dbReference>
<dbReference type="PANTHER" id="PTHR22878:SF73">
    <property type="entry name" value="DYNEIN AXONEMAL HEAVY CHAIN 1"/>
    <property type="match status" value="1"/>
</dbReference>
<evidence type="ECO:0000313" key="5">
    <source>
        <dbReference type="Proteomes" id="UP000051574"/>
    </source>
</evidence>
<feature type="domain" description="Dynein heavy chain coiled coil stalk" evidence="2">
    <location>
        <begin position="57"/>
        <end position="185"/>
    </location>
</feature>